<dbReference type="EMBL" id="PKPP01006430">
    <property type="protein sequence ID" value="PWA56527.1"/>
    <property type="molecule type" value="Genomic_DNA"/>
</dbReference>
<organism evidence="2 3">
    <name type="scientific">Artemisia annua</name>
    <name type="common">Sweet wormwood</name>
    <dbReference type="NCBI Taxonomy" id="35608"/>
    <lineage>
        <taxon>Eukaryota</taxon>
        <taxon>Viridiplantae</taxon>
        <taxon>Streptophyta</taxon>
        <taxon>Embryophyta</taxon>
        <taxon>Tracheophyta</taxon>
        <taxon>Spermatophyta</taxon>
        <taxon>Magnoliopsida</taxon>
        <taxon>eudicotyledons</taxon>
        <taxon>Gunneridae</taxon>
        <taxon>Pentapetalae</taxon>
        <taxon>asterids</taxon>
        <taxon>campanulids</taxon>
        <taxon>Asterales</taxon>
        <taxon>Asteraceae</taxon>
        <taxon>Asteroideae</taxon>
        <taxon>Anthemideae</taxon>
        <taxon>Artemisiinae</taxon>
        <taxon>Artemisia</taxon>
    </lineage>
</organism>
<protein>
    <submittedName>
        <fullName evidence="2">Myb/SANT-like domain-containing protein</fullName>
    </submittedName>
</protein>
<sequence length="132" mass="14978">MKDVGQDVPTSSQIEVSKQVKKSAKLIMKPKDVQMKRKGRDSAGSRMFKEFMVKQGERLDRLIEILESDAYGVNKDDPYSASSCMSVINGMIDGGMMPDDSPLCYLAMDLFEDAVQRKLFMTMRSERNQFGY</sequence>
<evidence type="ECO:0000256" key="1">
    <source>
        <dbReference type="SAM" id="MobiDB-lite"/>
    </source>
</evidence>
<keyword evidence="3" id="KW-1185">Reference proteome</keyword>
<dbReference type="AlphaFoldDB" id="A0A2U1M5L6"/>
<evidence type="ECO:0000313" key="3">
    <source>
        <dbReference type="Proteomes" id="UP000245207"/>
    </source>
</evidence>
<proteinExistence type="predicted"/>
<gene>
    <name evidence="2" type="ORF">CTI12_AA418020</name>
</gene>
<name>A0A2U1M5L6_ARTAN</name>
<reference evidence="2 3" key="1">
    <citation type="journal article" date="2018" name="Mol. Plant">
        <title>The genome of Artemisia annua provides insight into the evolution of Asteraceae family and artemisinin biosynthesis.</title>
        <authorList>
            <person name="Shen Q."/>
            <person name="Zhang L."/>
            <person name="Liao Z."/>
            <person name="Wang S."/>
            <person name="Yan T."/>
            <person name="Shi P."/>
            <person name="Liu M."/>
            <person name="Fu X."/>
            <person name="Pan Q."/>
            <person name="Wang Y."/>
            <person name="Lv Z."/>
            <person name="Lu X."/>
            <person name="Zhang F."/>
            <person name="Jiang W."/>
            <person name="Ma Y."/>
            <person name="Chen M."/>
            <person name="Hao X."/>
            <person name="Li L."/>
            <person name="Tang Y."/>
            <person name="Lv G."/>
            <person name="Zhou Y."/>
            <person name="Sun X."/>
            <person name="Brodelius P.E."/>
            <person name="Rose J.K.C."/>
            <person name="Tang K."/>
        </authorList>
    </citation>
    <scope>NUCLEOTIDE SEQUENCE [LARGE SCALE GENOMIC DNA]</scope>
    <source>
        <strain evidence="3">cv. Huhao1</strain>
        <tissue evidence="2">Leaf</tissue>
    </source>
</reference>
<comment type="caution">
    <text evidence="2">The sequence shown here is derived from an EMBL/GenBank/DDBJ whole genome shotgun (WGS) entry which is preliminary data.</text>
</comment>
<dbReference type="Proteomes" id="UP000245207">
    <property type="component" value="Unassembled WGS sequence"/>
</dbReference>
<dbReference type="OrthoDB" id="1921318at2759"/>
<evidence type="ECO:0000313" key="2">
    <source>
        <dbReference type="EMBL" id="PWA56527.1"/>
    </source>
</evidence>
<accession>A0A2U1M5L6</accession>
<feature type="region of interest" description="Disordered" evidence="1">
    <location>
        <begin position="1"/>
        <end position="22"/>
    </location>
</feature>